<keyword evidence="1" id="KW-1133">Transmembrane helix</keyword>
<gene>
    <name evidence="2" type="ORF">NLJ89_g1806</name>
</gene>
<comment type="caution">
    <text evidence="2">The sequence shown here is derived from an EMBL/GenBank/DDBJ whole genome shotgun (WGS) entry which is preliminary data.</text>
</comment>
<dbReference type="AlphaFoldDB" id="A0A9W8MZB9"/>
<feature type="transmembrane region" description="Helical" evidence="1">
    <location>
        <begin position="343"/>
        <end position="363"/>
    </location>
</feature>
<organism evidence="2 3">
    <name type="scientific">Agrocybe chaxingu</name>
    <dbReference type="NCBI Taxonomy" id="84603"/>
    <lineage>
        <taxon>Eukaryota</taxon>
        <taxon>Fungi</taxon>
        <taxon>Dikarya</taxon>
        <taxon>Basidiomycota</taxon>
        <taxon>Agaricomycotina</taxon>
        <taxon>Agaricomycetes</taxon>
        <taxon>Agaricomycetidae</taxon>
        <taxon>Agaricales</taxon>
        <taxon>Agaricineae</taxon>
        <taxon>Strophariaceae</taxon>
        <taxon>Agrocybe</taxon>
    </lineage>
</organism>
<protein>
    <submittedName>
        <fullName evidence="2">Uncharacterized protein</fullName>
    </submittedName>
</protein>
<dbReference type="Gene3D" id="1.20.58.340">
    <property type="entry name" value="Magnesium transport protein CorA, transmembrane region"/>
    <property type="match status" value="1"/>
</dbReference>
<name>A0A9W8MZB9_9AGAR</name>
<keyword evidence="3" id="KW-1185">Reference proteome</keyword>
<reference evidence="2" key="1">
    <citation type="submission" date="2022-07" db="EMBL/GenBank/DDBJ databases">
        <title>Genome Sequence of Agrocybe chaxingu.</title>
        <authorList>
            <person name="Buettner E."/>
        </authorList>
    </citation>
    <scope>NUCLEOTIDE SEQUENCE</scope>
    <source>
        <strain evidence="2">MP-N11</strain>
    </source>
</reference>
<sequence>MNPSTHPEIEFRQAELVNTGPFIDSDGSTSGKTLVDLLEVYPDRTEWKSNLDHSELVNLVEVDAVGNLTKPPPLRIFFFDNLFFLSDHSYTEVNSTGYWMRQLCGVSPIFMSVATRRHGGVRGNGCFVRRDKDGKEISLDGVYHFSSGKDPATTVWFSHSLVEYQSSTYIMHKFPEDTKKSLLACAGSLLRPLAVDMILAECVLLRWEKDWERYVTSSKIILQGHLNDFQDTMQHLANVLQRRRSFLASGSGRLERWPDALNDNDPNDTDLDDSVGESLEFLQSRSDFIKRWVSIHRERVGIQINLFFNLANQLDSRTNLDIARLTSKISVSAQRDSSAMKTIAIVTMFFLPGTFVSSLFSMVFFDTQPDSSGRPLLLVGSQIWIYFVTTVVLTLLVLSVWGVWRYHRTKQQSVHLDVESFAVSVPAVNRSGTKMQLVVKKPE</sequence>
<feature type="transmembrane region" description="Helical" evidence="1">
    <location>
        <begin position="383"/>
        <end position="404"/>
    </location>
</feature>
<proteinExistence type="predicted"/>
<keyword evidence="1" id="KW-0812">Transmembrane</keyword>
<evidence type="ECO:0000313" key="2">
    <source>
        <dbReference type="EMBL" id="KAJ3515356.1"/>
    </source>
</evidence>
<dbReference type="OrthoDB" id="3561681at2759"/>
<dbReference type="EMBL" id="JANKHO010000100">
    <property type="protein sequence ID" value="KAJ3515356.1"/>
    <property type="molecule type" value="Genomic_DNA"/>
</dbReference>
<dbReference type="Proteomes" id="UP001148786">
    <property type="component" value="Unassembled WGS sequence"/>
</dbReference>
<keyword evidence="1" id="KW-0472">Membrane</keyword>
<evidence type="ECO:0000313" key="3">
    <source>
        <dbReference type="Proteomes" id="UP001148786"/>
    </source>
</evidence>
<accession>A0A9W8MZB9</accession>
<evidence type="ECO:0000256" key="1">
    <source>
        <dbReference type="SAM" id="Phobius"/>
    </source>
</evidence>